<keyword evidence="2" id="KW-0732">Signal</keyword>
<name>A0A6A4YVR7_APHAT</name>
<organism evidence="3 4">
    <name type="scientific">Aphanomyces astaci</name>
    <name type="common">Crayfish plague agent</name>
    <dbReference type="NCBI Taxonomy" id="112090"/>
    <lineage>
        <taxon>Eukaryota</taxon>
        <taxon>Sar</taxon>
        <taxon>Stramenopiles</taxon>
        <taxon>Oomycota</taxon>
        <taxon>Saprolegniomycetes</taxon>
        <taxon>Saprolegniales</taxon>
        <taxon>Verrucalvaceae</taxon>
        <taxon>Aphanomyces</taxon>
    </lineage>
</organism>
<dbReference type="SUPFAM" id="SSF48452">
    <property type="entry name" value="TPR-like"/>
    <property type="match status" value="1"/>
</dbReference>
<comment type="caution">
    <text evidence="3">The sequence shown here is derived from an EMBL/GenBank/DDBJ whole genome shotgun (WGS) entry which is preliminary data.</text>
</comment>
<dbReference type="EMBL" id="VJMI01020881">
    <property type="protein sequence ID" value="KAF0703154.1"/>
    <property type="molecule type" value="Genomic_DNA"/>
</dbReference>
<protein>
    <recommendedName>
        <fullName evidence="5">MalT-like TPR region domain-containing protein</fullName>
    </recommendedName>
</protein>
<gene>
    <name evidence="3" type="ORF">AaE_015522</name>
</gene>
<sequence>MWSRSVFALVGTAVALVSAQVQEIDILPLLPFRPYHLPRMRWTDLNRVLGEQASEKMIVSKPMDTMLGKINVPKEDQKAFNALSAMEVKSLHGDAEFVDEKQVWIAFDLIHEGDIPSAIELLDQVKEQASRQFGTKHPLYANALADLGYAYMKQKDYIKSNTLLVEAMELDEELQDKFGVYNTAASINLMATSALASGAGNFNALSSAYEAAFNALHKESHACACFTLPQFEILMNLANMYRLHWLPLRSINMFKLAKQYAPNPSVKYADLLVGLGASYIMEGEFQQGHRILLSAVDMYESLDRHSSHGHLEATYYLATSELLQKKYGAALARFQAARKALTTETFPCAKATLMTSIGACIAAMGYTDMAIGMLDAANALLSAHATTLENELFAPYIHLKIDHLLATLWDQDKQAPHAKQQQHAAAAYEAAVTLFGDTHALAVAHKVV</sequence>
<dbReference type="AlphaFoldDB" id="A0A6A4YVR7"/>
<evidence type="ECO:0008006" key="5">
    <source>
        <dbReference type="Google" id="ProtNLM"/>
    </source>
</evidence>
<keyword evidence="1" id="KW-0802">TPR repeat</keyword>
<evidence type="ECO:0000256" key="1">
    <source>
        <dbReference type="PROSITE-ProRule" id="PRU00339"/>
    </source>
</evidence>
<feature type="signal peptide" evidence="2">
    <location>
        <begin position="1"/>
        <end position="19"/>
    </location>
</feature>
<accession>A0A6A4YVR7</accession>
<evidence type="ECO:0000256" key="2">
    <source>
        <dbReference type="SAM" id="SignalP"/>
    </source>
</evidence>
<evidence type="ECO:0000313" key="4">
    <source>
        <dbReference type="Proteomes" id="UP000469452"/>
    </source>
</evidence>
<dbReference type="Gene3D" id="1.25.40.10">
    <property type="entry name" value="Tetratricopeptide repeat domain"/>
    <property type="match status" value="2"/>
</dbReference>
<feature type="chain" id="PRO_5025610679" description="MalT-like TPR region domain-containing protein" evidence="2">
    <location>
        <begin position="20"/>
        <end position="448"/>
    </location>
</feature>
<dbReference type="VEuPathDB" id="FungiDB:H257_05567"/>
<feature type="repeat" description="TPR" evidence="1">
    <location>
        <begin position="141"/>
        <end position="174"/>
    </location>
</feature>
<reference evidence="3 4" key="1">
    <citation type="submission" date="2019-06" db="EMBL/GenBank/DDBJ databases">
        <title>Genomics analysis of Aphanomyces spp. identifies a new class of oomycete effector associated with host adaptation.</title>
        <authorList>
            <person name="Gaulin E."/>
        </authorList>
    </citation>
    <scope>NUCLEOTIDE SEQUENCE [LARGE SCALE GENOMIC DNA]</scope>
    <source>
        <strain evidence="3 4">E</strain>
    </source>
</reference>
<dbReference type="InterPro" id="IPR011990">
    <property type="entry name" value="TPR-like_helical_dom_sf"/>
</dbReference>
<dbReference type="InterPro" id="IPR019734">
    <property type="entry name" value="TPR_rpt"/>
</dbReference>
<evidence type="ECO:0000313" key="3">
    <source>
        <dbReference type="EMBL" id="KAF0703154.1"/>
    </source>
</evidence>
<dbReference type="Pfam" id="PF13424">
    <property type="entry name" value="TPR_12"/>
    <property type="match status" value="1"/>
</dbReference>
<dbReference type="Proteomes" id="UP000469452">
    <property type="component" value="Unassembled WGS sequence"/>
</dbReference>
<dbReference type="PROSITE" id="PS50005">
    <property type="entry name" value="TPR"/>
    <property type="match status" value="1"/>
</dbReference>
<proteinExistence type="predicted"/>